<dbReference type="PANTHER" id="PTHR33653">
    <property type="entry name" value="RIBONUCLEASE VAPC2"/>
    <property type="match status" value="1"/>
</dbReference>
<dbReference type="InterPro" id="IPR029060">
    <property type="entry name" value="PIN-like_dom_sf"/>
</dbReference>
<keyword evidence="2" id="KW-1277">Toxin-antitoxin system</keyword>
<keyword evidence="5" id="KW-0378">Hydrolase</keyword>
<evidence type="ECO:0000256" key="1">
    <source>
        <dbReference type="ARBA" id="ARBA00001946"/>
    </source>
</evidence>
<dbReference type="GO" id="GO:0046872">
    <property type="term" value="F:metal ion binding"/>
    <property type="evidence" value="ECO:0007669"/>
    <property type="project" value="UniProtKB-KW"/>
</dbReference>
<keyword evidence="4" id="KW-0479">Metal-binding</keyword>
<dbReference type="SUPFAM" id="SSF88723">
    <property type="entry name" value="PIN domain-like"/>
    <property type="match status" value="1"/>
</dbReference>
<accession>E1YHB9</accession>
<evidence type="ECO:0000256" key="4">
    <source>
        <dbReference type="ARBA" id="ARBA00022723"/>
    </source>
</evidence>
<dbReference type="Pfam" id="PF01850">
    <property type="entry name" value="PIN"/>
    <property type="match status" value="1"/>
</dbReference>
<dbReference type="GO" id="GO:0016787">
    <property type="term" value="F:hydrolase activity"/>
    <property type="evidence" value="ECO:0007669"/>
    <property type="project" value="UniProtKB-KW"/>
</dbReference>
<dbReference type="Gene3D" id="3.40.50.1010">
    <property type="entry name" value="5'-nuclease"/>
    <property type="match status" value="1"/>
</dbReference>
<feature type="domain" description="PIN" evidence="8">
    <location>
        <begin position="10"/>
        <end position="70"/>
    </location>
</feature>
<reference evidence="9" key="1">
    <citation type="journal article" date="2011" name="Environ. Microbiol.">
        <title>Genomic insights into the metabolic potential of the polycyclic aromatic hydrocarbon degrading sulfate-reducing Deltaproteobacterium N47.</title>
        <authorList>
            <person name="Bergmann F."/>
            <person name="Selesi D."/>
            <person name="Weinmaier T."/>
            <person name="Tischler P."/>
            <person name="Rattei T."/>
            <person name="Meckenstock R.U."/>
        </authorList>
    </citation>
    <scope>NUCLEOTIDE SEQUENCE</scope>
</reference>
<comment type="cofactor">
    <cofactor evidence="1">
        <name>Mg(2+)</name>
        <dbReference type="ChEBI" id="CHEBI:18420"/>
    </cofactor>
</comment>
<evidence type="ECO:0000256" key="3">
    <source>
        <dbReference type="ARBA" id="ARBA00022722"/>
    </source>
</evidence>
<evidence type="ECO:0000256" key="7">
    <source>
        <dbReference type="ARBA" id="ARBA00038093"/>
    </source>
</evidence>
<organism evidence="9">
    <name type="scientific">uncultured Desulfobacterium sp</name>
    <dbReference type="NCBI Taxonomy" id="201089"/>
    <lineage>
        <taxon>Bacteria</taxon>
        <taxon>Pseudomonadati</taxon>
        <taxon>Thermodesulfobacteriota</taxon>
        <taxon>Desulfobacteria</taxon>
        <taxon>Desulfobacterales</taxon>
        <taxon>Desulfobacteriaceae</taxon>
        <taxon>Desulfobacterium</taxon>
        <taxon>environmental samples</taxon>
    </lineage>
</organism>
<dbReference type="InterPro" id="IPR002716">
    <property type="entry name" value="PIN_dom"/>
</dbReference>
<dbReference type="AlphaFoldDB" id="E1YHB9"/>
<evidence type="ECO:0000313" key="9">
    <source>
        <dbReference type="EMBL" id="CBX29963.1"/>
    </source>
</evidence>
<evidence type="ECO:0000256" key="2">
    <source>
        <dbReference type="ARBA" id="ARBA00022649"/>
    </source>
</evidence>
<sequence length="79" mass="8919">MMLNVQLIFSKPLTSLTFDDDAARNYGQIRSSLFRQGTPIGPNDLMIASIAVAHKAILVTHNTREFARVSDLKIEDWEE</sequence>
<name>E1YHB9_9BACT</name>
<dbReference type="GO" id="GO:0004518">
    <property type="term" value="F:nuclease activity"/>
    <property type="evidence" value="ECO:0007669"/>
    <property type="project" value="UniProtKB-KW"/>
</dbReference>
<gene>
    <name evidence="9" type="ORF">N47_F16580</name>
</gene>
<dbReference type="CDD" id="cd09881">
    <property type="entry name" value="PIN_VapC4-5_FitB-like"/>
    <property type="match status" value="1"/>
</dbReference>
<dbReference type="EMBL" id="FR695873">
    <property type="protein sequence ID" value="CBX29963.1"/>
    <property type="molecule type" value="Genomic_DNA"/>
</dbReference>
<protein>
    <recommendedName>
        <fullName evidence="8">PIN domain-containing protein</fullName>
    </recommendedName>
</protein>
<evidence type="ECO:0000256" key="6">
    <source>
        <dbReference type="ARBA" id="ARBA00022842"/>
    </source>
</evidence>
<keyword evidence="6" id="KW-0460">Magnesium</keyword>
<comment type="similarity">
    <text evidence="7">Belongs to the PINc/VapC protein family.</text>
</comment>
<dbReference type="PANTHER" id="PTHR33653:SF1">
    <property type="entry name" value="RIBONUCLEASE VAPC2"/>
    <property type="match status" value="1"/>
</dbReference>
<proteinExistence type="inferred from homology"/>
<dbReference type="InterPro" id="IPR050556">
    <property type="entry name" value="Type_II_TA_system_RNase"/>
</dbReference>
<keyword evidence="3" id="KW-0540">Nuclease</keyword>
<evidence type="ECO:0000256" key="5">
    <source>
        <dbReference type="ARBA" id="ARBA00022801"/>
    </source>
</evidence>
<evidence type="ECO:0000259" key="8">
    <source>
        <dbReference type="Pfam" id="PF01850"/>
    </source>
</evidence>